<gene>
    <name evidence="2" type="ORF">ILYODFUR_009947</name>
</gene>
<evidence type="ECO:0000256" key="1">
    <source>
        <dbReference type="SAM" id="MobiDB-lite"/>
    </source>
</evidence>
<protein>
    <submittedName>
        <fullName evidence="2">Uncharacterized protein</fullName>
    </submittedName>
</protein>
<feature type="region of interest" description="Disordered" evidence="1">
    <location>
        <begin position="1"/>
        <end position="24"/>
    </location>
</feature>
<proteinExistence type="predicted"/>
<evidence type="ECO:0000313" key="2">
    <source>
        <dbReference type="EMBL" id="MEQ2220865.1"/>
    </source>
</evidence>
<name>A0ABV0SKU8_9TELE</name>
<comment type="caution">
    <text evidence="2">The sequence shown here is derived from an EMBL/GenBank/DDBJ whole genome shotgun (WGS) entry which is preliminary data.</text>
</comment>
<dbReference type="Proteomes" id="UP001482620">
    <property type="component" value="Unassembled WGS sequence"/>
</dbReference>
<evidence type="ECO:0000313" key="3">
    <source>
        <dbReference type="Proteomes" id="UP001482620"/>
    </source>
</evidence>
<reference evidence="2 3" key="1">
    <citation type="submission" date="2021-06" db="EMBL/GenBank/DDBJ databases">
        <authorList>
            <person name="Palmer J.M."/>
        </authorList>
    </citation>
    <scope>NUCLEOTIDE SEQUENCE [LARGE SCALE GENOMIC DNA]</scope>
    <source>
        <strain evidence="3">if_2019</strain>
        <tissue evidence="2">Muscle</tissue>
    </source>
</reference>
<organism evidence="2 3">
    <name type="scientific">Ilyodon furcidens</name>
    <name type="common">goldbreast splitfin</name>
    <dbReference type="NCBI Taxonomy" id="33524"/>
    <lineage>
        <taxon>Eukaryota</taxon>
        <taxon>Metazoa</taxon>
        <taxon>Chordata</taxon>
        <taxon>Craniata</taxon>
        <taxon>Vertebrata</taxon>
        <taxon>Euteleostomi</taxon>
        <taxon>Actinopterygii</taxon>
        <taxon>Neopterygii</taxon>
        <taxon>Teleostei</taxon>
        <taxon>Neoteleostei</taxon>
        <taxon>Acanthomorphata</taxon>
        <taxon>Ovalentaria</taxon>
        <taxon>Atherinomorphae</taxon>
        <taxon>Cyprinodontiformes</taxon>
        <taxon>Goodeidae</taxon>
        <taxon>Ilyodon</taxon>
    </lineage>
</organism>
<accession>A0ABV0SKU8</accession>
<sequence length="195" mass="21506">MEQGNLRRTFSGGRPKGMDDPWSANWENPRRSLVDWNKGCWNTKWSSAGWSIGTRGGAWESGTHKEALESGQLYTATHEEALDSCGETLRNGGAAAGTLRGTLENSVAAVGTFDRALNSRTFLDRALKQVASPLSPELLLPPDGAWEKEERAFVPPIGDLEITNMRRIKLNTLGEPGKWHMRRVHLDTIVGEHGN</sequence>
<dbReference type="EMBL" id="JAHRIQ010000708">
    <property type="protein sequence ID" value="MEQ2220865.1"/>
    <property type="molecule type" value="Genomic_DNA"/>
</dbReference>
<keyword evidence="3" id="KW-1185">Reference proteome</keyword>